<dbReference type="EMBL" id="JBDXSU010000010">
    <property type="protein sequence ID" value="MFB5191299.1"/>
    <property type="molecule type" value="Genomic_DNA"/>
</dbReference>
<evidence type="ECO:0000313" key="2">
    <source>
        <dbReference type="EMBL" id="MFB5191299.1"/>
    </source>
</evidence>
<comment type="caution">
    <text evidence="2">The sequence shown here is derived from an EMBL/GenBank/DDBJ whole genome shotgun (WGS) entry which is preliminary data.</text>
</comment>
<dbReference type="GO" id="GO:0003677">
    <property type="term" value="F:DNA binding"/>
    <property type="evidence" value="ECO:0007669"/>
    <property type="project" value="UniProtKB-KW"/>
</dbReference>
<evidence type="ECO:0000259" key="1">
    <source>
        <dbReference type="PROSITE" id="PS50930"/>
    </source>
</evidence>
<reference evidence="2 3" key="1">
    <citation type="journal article" date="2024" name="Int. J. Mol. Sci.">
        <title>Exploration of Alicyclobacillus spp. Genome in Search of Antibiotic Resistance.</title>
        <authorList>
            <person name="Bucka-Kolendo J."/>
            <person name="Kiousi D.E."/>
            <person name="Dekowska A."/>
            <person name="Mikolajczuk-Szczyrba A."/>
            <person name="Karadedos D.M."/>
            <person name="Michael P."/>
            <person name="Galanis A."/>
            <person name="Sokolowska B."/>
        </authorList>
    </citation>
    <scope>NUCLEOTIDE SEQUENCE [LARGE SCALE GENOMIC DNA]</scope>
    <source>
        <strain evidence="2 3">KKP 3000</strain>
    </source>
</reference>
<name>A0ABV5AGD2_9BACL</name>
<feature type="domain" description="HTH LytTR-type" evidence="1">
    <location>
        <begin position="124"/>
        <end position="220"/>
    </location>
</feature>
<dbReference type="Gene3D" id="2.20.25.10">
    <property type="match status" value="1"/>
</dbReference>
<dbReference type="InterPro" id="IPR046947">
    <property type="entry name" value="LytR-like"/>
</dbReference>
<protein>
    <submittedName>
        <fullName evidence="2">LytTR family DNA-binding domain-containing protein</fullName>
    </submittedName>
</protein>
<organism evidence="2 3">
    <name type="scientific">Alicyclobacillus fastidiosus</name>
    <dbReference type="NCBI Taxonomy" id="392011"/>
    <lineage>
        <taxon>Bacteria</taxon>
        <taxon>Bacillati</taxon>
        <taxon>Bacillota</taxon>
        <taxon>Bacilli</taxon>
        <taxon>Bacillales</taxon>
        <taxon>Alicyclobacillaceae</taxon>
        <taxon>Alicyclobacillus</taxon>
    </lineage>
</organism>
<dbReference type="PROSITE" id="PS50930">
    <property type="entry name" value="HTH_LYTTR"/>
    <property type="match status" value="1"/>
</dbReference>
<dbReference type="Proteomes" id="UP001579974">
    <property type="component" value="Unassembled WGS sequence"/>
</dbReference>
<evidence type="ECO:0000313" key="3">
    <source>
        <dbReference type="Proteomes" id="UP001579974"/>
    </source>
</evidence>
<dbReference type="PANTHER" id="PTHR37299:SF4">
    <property type="entry name" value="TRANSCRIPTIONAL REGULATOR"/>
    <property type="match status" value="1"/>
</dbReference>
<proteinExistence type="predicted"/>
<dbReference type="PANTHER" id="PTHR37299">
    <property type="entry name" value="TRANSCRIPTIONAL REGULATOR-RELATED"/>
    <property type="match status" value="1"/>
</dbReference>
<dbReference type="InterPro" id="IPR007492">
    <property type="entry name" value="LytTR_DNA-bd_dom"/>
</dbReference>
<keyword evidence="3" id="KW-1185">Reference proteome</keyword>
<accession>A0ABV5AGD2</accession>
<dbReference type="Pfam" id="PF04397">
    <property type="entry name" value="LytTR"/>
    <property type="match status" value="1"/>
</dbReference>
<dbReference type="SMART" id="SM00850">
    <property type="entry name" value="LytTR"/>
    <property type="match status" value="1"/>
</dbReference>
<sequence length="220" mass="24860">MTDLSIFAQLSQVLTDWVPEAASIAIADRERYVVYRPGTHDLRIEPGELVRKGSVAEQVFRQQGRVELDVDSSLFGVPYHGLGYPLRTQAGVESALTVILPPGQPTQMQSLTFVMGQAGAMWRPIPLQDIAYLESYQKKTWVHTKDGVLTTDHTLQSLEKRLPSAYFIRIHRAFIINISWIDFIERDDRSSLVITLKDGAGTRLTVSQTYVRQVRRSLGF</sequence>
<gene>
    <name evidence="2" type="ORF">KKP3000_000070</name>
</gene>
<keyword evidence="2" id="KW-0238">DNA-binding</keyword>
<dbReference type="RefSeq" id="WP_275473913.1">
    <property type="nucleotide sequence ID" value="NZ_CP162940.1"/>
</dbReference>
<dbReference type="Gene3D" id="2.40.50.40">
    <property type="match status" value="1"/>
</dbReference>